<evidence type="ECO:0000313" key="1">
    <source>
        <dbReference type="EMBL" id="BBU23273.1"/>
    </source>
</evidence>
<dbReference type="RefSeq" id="WP_161552097.1">
    <property type="nucleotide sequence ID" value="NZ_AP022314.1"/>
</dbReference>
<sequence length="58" mass="6743">MDYGAAQQHWLDTMMAQQTLVALSDNPAQFREPPLVGPFRQAWNERYGHGGDYLTWKF</sequence>
<reference evidence="1 2" key="1">
    <citation type="submission" date="2019-12" db="EMBL/GenBank/DDBJ databases">
        <title>Complete genome sequence of Mycolicibacterium xenopi str. JCM15661T.</title>
        <authorList>
            <person name="Yoshida M."/>
            <person name="Fukano H."/>
            <person name="Asakura T."/>
            <person name="Hoshino Y."/>
        </authorList>
    </citation>
    <scope>NUCLEOTIDE SEQUENCE [LARGE SCALE GENOMIC DNA]</scope>
    <source>
        <strain evidence="1 2">JCM 15661T</strain>
    </source>
</reference>
<organism evidence="1 2">
    <name type="scientific">Mycobacterium xenopi</name>
    <dbReference type="NCBI Taxonomy" id="1789"/>
    <lineage>
        <taxon>Bacteria</taxon>
        <taxon>Bacillati</taxon>
        <taxon>Actinomycetota</taxon>
        <taxon>Actinomycetes</taxon>
        <taxon>Mycobacteriales</taxon>
        <taxon>Mycobacteriaceae</taxon>
        <taxon>Mycobacterium</taxon>
    </lineage>
</organism>
<gene>
    <name evidence="1" type="ORF">MYXE_30630</name>
</gene>
<dbReference type="EMBL" id="AP022314">
    <property type="protein sequence ID" value="BBU23273.1"/>
    <property type="molecule type" value="Genomic_DNA"/>
</dbReference>
<dbReference type="AlphaFoldDB" id="A0AAD1M1N2"/>
<proteinExistence type="predicted"/>
<dbReference type="KEGG" id="mxe:MYXE_30630"/>
<protein>
    <submittedName>
        <fullName evidence="1">Uncharacterized protein</fullName>
    </submittedName>
</protein>
<accession>A0AAD1M1N2</accession>
<dbReference type="Proteomes" id="UP000464624">
    <property type="component" value="Chromosome"/>
</dbReference>
<evidence type="ECO:0000313" key="2">
    <source>
        <dbReference type="Proteomes" id="UP000464624"/>
    </source>
</evidence>
<name>A0AAD1M1N2_MYCXE</name>